<feature type="transmembrane region" description="Helical" evidence="5">
    <location>
        <begin position="527"/>
        <end position="546"/>
    </location>
</feature>
<dbReference type="InterPro" id="IPR032816">
    <property type="entry name" value="VTT_dom"/>
</dbReference>
<evidence type="ECO:0000256" key="2">
    <source>
        <dbReference type="ARBA" id="ARBA00022737"/>
    </source>
</evidence>
<dbReference type="CDD" id="cd09143">
    <property type="entry name" value="PLDc_vPLD1_2_like_bac_2"/>
    <property type="match status" value="1"/>
</dbReference>
<comment type="catalytic activity">
    <reaction evidence="1">
        <text>a 1,2-diacyl-sn-glycero-3-phosphocholine + H2O = a 1,2-diacyl-sn-glycero-3-phosphate + choline + H(+)</text>
        <dbReference type="Rhea" id="RHEA:14445"/>
        <dbReference type="ChEBI" id="CHEBI:15354"/>
        <dbReference type="ChEBI" id="CHEBI:15377"/>
        <dbReference type="ChEBI" id="CHEBI:15378"/>
        <dbReference type="ChEBI" id="CHEBI:57643"/>
        <dbReference type="ChEBI" id="CHEBI:58608"/>
        <dbReference type="EC" id="3.1.4.4"/>
    </reaction>
</comment>
<gene>
    <name evidence="7" type="ORF">SAMN06295970_115144</name>
</gene>
<proteinExistence type="predicted"/>
<keyword evidence="5" id="KW-0472">Membrane</keyword>
<feature type="domain" description="PLD phosphodiesterase" evidence="6">
    <location>
        <begin position="389"/>
        <end position="411"/>
    </location>
</feature>
<dbReference type="InterPro" id="IPR001736">
    <property type="entry name" value="PLipase_D/transphosphatidylase"/>
</dbReference>
<dbReference type="PANTHER" id="PTHR18896:SF76">
    <property type="entry name" value="PHOSPHOLIPASE"/>
    <property type="match status" value="1"/>
</dbReference>
<dbReference type="Pfam" id="PF09335">
    <property type="entry name" value="VTT_dom"/>
    <property type="match status" value="1"/>
</dbReference>
<keyword evidence="5" id="KW-0812">Transmembrane</keyword>
<evidence type="ECO:0000256" key="4">
    <source>
        <dbReference type="ARBA" id="ARBA00023098"/>
    </source>
</evidence>
<dbReference type="SUPFAM" id="SSF56024">
    <property type="entry name" value="Phospholipase D/nuclease"/>
    <property type="match status" value="2"/>
</dbReference>
<feature type="transmembrane region" description="Helical" evidence="5">
    <location>
        <begin position="567"/>
        <end position="600"/>
    </location>
</feature>
<comment type="caution">
    <text evidence="7">The sequence shown here is derived from an EMBL/GenBank/DDBJ whole genome shotgun (WGS) entry which is preliminary data.</text>
</comment>
<dbReference type="Gene3D" id="3.30.870.10">
    <property type="entry name" value="Endonuclease Chain A"/>
    <property type="match status" value="2"/>
</dbReference>
<keyword evidence="5" id="KW-1133">Transmembrane helix</keyword>
<dbReference type="InterPro" id="IPR015679">
    <property type="entry name" value="PLipase_D_fam"/>
</dbReference>
<evidence type="ECO:0000256" key="5">
    <source>
        <dbReference type="SAM" id="Phobius"/>
    </source>
</evidence>
<dbReference type="PANTHER" id="PTHR18896">
    <property type="entry name" value="PHOSPHOLIPASE D"/>
    <property type="match status" value="1"/>
</dbReference>
<accession>A0ABY1QJG6</accession>
<feature type="transmembrane region" description="Helical" evidence="5">
    <location>
        <begin position="714"/>
        <end position="734"/>
    </location>
</feature>
<reference evidence="7 8" key="1">
    <citation type="submission" date="2017-05" db="EMBL/GenBank/DDBJ databases">
        <authorList>
            <person name="Varghese N."/>
            <person name="Submissions S."/>
        </authorList>
    </citation>
    <scope>NUCLEOTIDE SEQUENCE [LARGE SCALE GENOMIC DNA]</scope>
    <source>
        <strain evidence="7 8">DSM 26001</strain>
    </source>
</reference>
<dbReference type="SMART" id="SM00155">
    <property type="entry name" value="PLDc"/>
    <property type="match status" value="2"/>
</dbReference>
<evidence type="ECO:0000256" key="3">
    <source>
        <dbReference type="ARBA" id="ARBA00022801"/>
    </source>
</evidence>
<protein>
    <submittedName>
        <fullName evidence="7">Phosphatidylserine/phosphatidylglycerophosphate/cardiolipin synthase</fullName>
    </submittedName>
</protein>
<evidence type="ECO:0000313" key="8">
    <source>
        <dbReference type="Proteomes" id="UP001158049"/>
    </source>
</evidence>
<keyword evidence="8" id="KW-1185">Reference proteome</keyword>
<dbReference type="Pfam" id="PF00614">
    <property type="entry name" value="PLDc"/>
    <property type="match status" value="1"/>
</dbReference>
<dbReference type="InterPro" id="IPR025202">
    <property type="entry name" value="PLD-like_dom"/>
</dbReference>
<keyword evidence="3" id="KW-0378">Hydrolase</keyword>
<organism evidence="7 8">
    <name type="scientific">Noviherbaspirillum suwonense</name>
    <dbReference type="NCBI Taxonomy" id="1224511"/>
    <lineage>
        <taxon>Bacteria</taxon>
        <taxon>Pseudomonadati</taxon>
        <taxon>Pseudomonadota</taxon>
        <taxon>Betaproteobacteria</taxon>
        <taxon>Burkholderiales</taxon>
        <taxon>Oxalobacteraceae</taxon>
        <taxon>Noviherbaspirillum</taxon>
    </lineage>
</organism>
<evidence type="ECO:0000256" key="1">
    <source>
        <dbReference type="ARBA" id="ARBA00000798"/>
    </source>
</evidence>
<feature type="transmembrane region" description="Helical" evidence="5">
    <location>
        <begin position="683"/>
        <end position="702"/>
    </location>
</feature>
<dbReference type="Proteomes" id="UP001158049">
    <property type="component" value="Unassembled WGS sequence"/>
</dbReference>
<keyword evidence="2" id="KW-0677">Repeat</keyword>
<feature type="transmembrane region" description="Helical" evidence="5">
    <location>
        <begin position="606"/>
        <end position="627"/>
    </location>
</feature>
<feature type="domain" description="PLD phosphodiesterase" evidence="6">
    <location>
        <begin position="167"/>
        <end position="194"/>
    </location>
</feature>
<evidence type="ECO:0000259" key="6">
    <source>
        <dbReference type="PROSITE" id="PS50035"/>
    </source>
</evidence>
<evidence type="ECO:0000313" key="7">
    <source>
        <dbReference type="EMBL" id="SMP70114.1"/>
    </source>
</evidence>
<dbReference type="CDD" id="cd09140">
    <property type="entry name" value="PLDc_vPLD1_2_like_bac_1"/>
    <property type="match status" value="1"/>
</dbReference>
<keyword evidence="4" id="KW-0443">Lipid metabolism</keyword>
<feature type="transmembrane region" description="Helical" evidence="5">
    <location>
        <begin position="647"/>
        <end position="671"/>
    </location>
</feature>
<dbReference type="EMBL" id="FXUL01000015">
    <property type="protein sequence ID" value="SMP70114.1"/>
    <property type="molecule type" value="Genomic_DNA"/>
</dbReference>
<sequence>MPSCPVGAKPAAQIWPKIWFLQLTGPDVHVLTPETRSSPSARPLLQPGRNCWRIERSSRFGLLIDADAYFTAVRSAILQARHSVFILSWDIDSRTVLAPGSPDDGYPAAIGDFLHAVLAERPQLRIYVLNWDFAMLYALERELLPAYRTSWRRHRGMAFHMDSRHPVGASHHQKVVVVDDSIAFVGGLDITKCRWDTPEHASDNALRCDADGVPYGPFHDVQAVLDGEAAAALGELARARWTRATGHAAAPSVPSVHDAWPAAVEPDVRNVDVAIARTEPTFDGASGVFEVRQLYLDAIASARRHLFFENQYFTSDTLCNALSERLREEDPPEIMVISPKNQSGWLEQATMGALRARVHQRLKATDDSRRYRMYCPYLPGLADGCLNVHSKVFTVDDELFCVGSANMSNRSMAFDTECNLALEAPPGEAGDTVRAAIARMRARLLGEHLGAAPDVVVETVREHGLLRTVDLLRNERRLETMDPAITPEMEMLTVDNVVFDPERPITPDELVAQFVPKDARKPVPQRLIGLGLLALALVLLTVAWRATPLRDTMNLASMIGMAERLQYLPFTPAIAIASFMLAASLMVPVTLLIAVTGIVFGPFYGALYAIVGSTLSAALTYGLGVWVGRETVRDLLGARINRLSRRIAKRGVLAVMVVRVLPVAPFAVVNVVAGASHIRLRDFLIGTVLGMAPGIVLTVTFVHHLAEAARRPTAGTIAVLVLMGVVLIASALGLQKLFARREAAWKN</sequence>
<dbReference type="Pfam" id="PF13091">
    <property type="entry name" value="PLDc_2"/>
    <property type="match status" value="1"/>
</dbReference>
<dbReference type="PROSITE" id="PS50035">
    <property type="entry name" value="PLD"/>
    <property type="match status" value="2"/>
</dbReference>
<name>A0ABY1QJG6_9BURK</name>